<name>A0A3G2KA58_9CAUD</name>
<dbReference type="EMBL" id="MH834598">
    <property type="protein sequence ID" value="AYN55872.1"/>
    <property type="molecule type" value="Genomic_DNA"/>
</dbReference>
<dbReference type="GeneID" id="77931777"/>
<dbReference type="KEGG" id="vg:77931777"/>
<sequence>MSSKLAGDERFDSSPSPRSVRKRQRQAPALFQRRMGREESLSFLPRTTLRSARINLPQMCIACFEP</sequence>
<gene>
    <name evidence="2" type="primary">90</name>
    <name evidence="2" type="ORF">PBI_AUXILIUM_90</name>
</gene>
<reference evidence="2 3" key="1">
    <citation type="submission" date="2018-09" db="EMBL/GenBank/DDBJ databases">
        <authorList>
            <person name="Rimple P.A."/>
            <person name="Stoner T.H."/>
            <person name="Garlena R.A."/>
            <person name="Russell D.A."/>
            <person name="Pope W.H."/>
            <person name="Jacobs-Sera D."/>
            <person name="Hatfull G.F."/>
        </authorList>
    </citation>
    <scope>NUCLEOTIDE SEQUENCE [LARGE SCALE GENOMIC DNA]</scope>
</reference>
<feature type="compositionally biased region" description="Basic and acidic residues" evidence="1">
    <location>
        <begin position="1"/>
        <end position="12"/>
    </location>
</feature>
<organism evidence="2 3">
    <name type="scientific">Arthrobacter phage Auxilium</name>
    <dbReference type="NCBI Taxonomy" id="2419948"/>
    <lineage>
        <taxon>Viruses</taxon>
        <taxon>Duplodnaviria</taxon>
        <taxon>Heunggongvirae</taxon>
        <taxon>Uroviricota</taxon>
        <taxon>Caudoviricetes</taxon>
        <taxon>Richievirus</taxon>
        <taxon>Richievirus auxilium</taxon>
    </lineage>
</organism>
<feature type="region of interest" description="Disordered" evidence="1">
    <location>
        <begin position="1"/>
        <end position="37"/>
    </location>
</feature>
<dbReference type="RefSeq" id="YP_010655909.1">
    <property type="nucleotide sequence ID" value="NC_070832.1"/>
</dbReference>
<keyword evidence="3" id="KW-1185">Reference proteome</keyword>
<accession>A0A3G2KA58</accession>
<evidence type="ECO:0000313" key="2">
    <source>
        <dbReference type="EMBL" id="AYN55872.1"/>
    </source>
</evidence>
<proteinExistence type="predicted"/>
<evidence type="ECO:0000256" key="1">
    <source>
        <dbReference type="SAM" id="MobiDB-lite"/>
    </source>
</evidence>
<dbReference type="Proteomes" id="UP000266910">
    <property type="component" value="Genome"/>
</dbReference>
<protein>
    <submittedName>
        <fullName evidence="2">Uncharacterized protein</fullName>
    </submittedName>
</protein>
<evidence type="ECO:0000313" key="3">
    <source>
        <dbReference type="Proteomes" id="UP000266910"/>
    </source>
</evidence>